<proteinExistence type="inferred from homology"/>
<name>A0A1G7F6C2_9BURK</name>
<dbReference type="InterPro" id="IPR036249">
    <property type="entry name" value="Thioredoxin-like_sf"/>
</dbReference>
<keyword evidence="5" id="KW-1015">Disulfide bond</keyword>
<dbReference type="Pfam" id="PF13098">
    <property type="entry name" value="Thioredoxin_2"/>
    <property type="match status" value="1"/>
</dbReference>
<dbReference type="PANTHER" id="PTHR35272">
    <property type="entry name" value="THIOL:DISULFIDE INTERCHANGE PROTEIN DSBC-RELATED"/>
    <property type="match status" value="1"/>
</dbReference>
<evidence type="ECO:0000313" key="10">
    <source>
        <dbReference type="EMBL" id="SDE71431.1"/>
    </source>
</evidence>
<keyword evidence="4 7" id="KW-0574">Periplasm</keyword>
<dbReference type="InterPro" id="IPR009094">
    <property type="entry name" value="DiS-bond_isomerase_DsbC/G_N_sf"/>
</dbReference>
<dbReference type="Gene3D" id="3.40.30.10">
    <property type="entry name" value="Glutaredoxin"/>
    <property type="match status" value="1"/>
</dbReference>
<evidence type="ECO:0000256" key="3">
    <source>
        <dbReference type="ARBA" id="ARBA00022729"/>
    </source>
</evidence>
<reference evidence="10 11" key="1">
    <citation type="submission" date="2016-10" db="EMBL/GenBank/DDBJ databases">
        <authorList>
            <person name="de Groot N.N."/>
        </authorList>
    </citation>
    <scope>NUCLEOTIDE SEQUENCE [LARGE SCALE GENOMIC DNA]</scope>
    <source>
        <strain evidence="10 11">DSM 16619</strain>
    </source>
</reference>
<evidence type="ECO:0000256" key="6">
    <source>
        <dbReference type="ARBA" id="ARBA00023284"/>
    </source>
</evidence>
<feature type="chain" id="PRO_5011328581" description="Thiol:disulfide interchange protein" evidence="7">
    <location>
        <begin position="29"/>
        <end position="248"/>
    </location>
</feature>
<dbReference type="InterPro" id="IPR012336">
    <property type="entry name" value="Thioredoxin-like_fold"/>
</dbReference>
<dbReference type="OrthoDB" id="12976at2"/>
<feature type="signal peptide" evidence="7">
    <location>
        <begin position="1"/>
        <end position="28"/>
    </location>
</feature>
<protein>
    <recommendedName>
        <fullName evidence="7">Thiol:disulfide interchange protein</fullName>
    </recommendedName>
</protein>
<keyword evidence="6 7" id="KW-0676">Redox-active center</keyword>
<evidence type="ECO:0000256" key="4">
    <source>
        <dbReference type="ARBA" id="ARBA00022764"/>
    </source>
</evidence>
<evidence type="ECO:0000259" key="9">
    <source>
        <dbReference type="Pfam" id="PF13098"/>
    </source>
</evidence>
<dbReference type="InterPro" id="IPR033954">
    <property type="entry name" value="DiS-bond_Isoase_DsbC/G"/>
</dbReference>
<dbReference type="Gene3D" id="3.10.450.70">
    <property type="entry name" value="Disulphide bond isomerase, DsbC/G, N-terminal"/>
    <property type="match status" value="1"/>
</dbReference>
<feature type="domain" description="Thioredoxin-like fold" evidence="9">
    <location>
        <begin position="120"/>
        <end position="241"/>
    </location>
</feature>
<keyword evidence="3 7" id="KW-0732">Signal</keyword>
<evidence type="ECO:0000313" key="11">
    <source>
        <dbReference type="Proteomes" id="UP000198781"/>
    </source>
</evidence>
<sequence length="248" mass="27374">MYQIYRPRLRALLLRATVLASLSMAVGAQPVPPSLKATIEQNTAGKVRVEQITASPIPGIYQVVSEGEIFYTDASGRFGFVGGAMVDMKTQQDLTAPQLEKLNSVPFASLPLKHAIKEVHGNGKRQVAVFEDPQCPICRVFTKFVDQLDDVTVYRFMFPVISPESAQFARAAWCSPNRAEAWQQVMAGRRLQGREDCDTSGLVEILKFGERHRIQNTPTVILGNGKRLVGATPPEQFIAELDASTNIK</sequence>
<evidence type="ECO:0000256" key="2">
    <source>
        <dbReference type="ARBA" id="ARBA00009813"/>
    </source>
</evidence>
<dbReference type="AlphaFoldDB" id="A0A1G7F6C2"/>
<dbReference type="EMBL" id="FMZC01000027">
    <property type="protein sequence ID" value="SDE71431.1"/>
    <property type="molecule type" value="Genomic_DNA"/>
</dbReference>
<dbReference type="CDD" id="cd03020">
    <property type="entry name" value="DsbA_DsbC_DsbG"/>
    <property type="match status" value="1"/>
</dbReference>
<dbReference type="RefSeq" id="WP_092746100.1">
    <property type="nucleotide sequence ID" value="NZ_FMZC01000027.1"/>
</dbReference>
<evidence type="ECO:0000256" key="7">
    <source>
        <dbReference type="RuleBase" id="RU364038"/>
    </source>
</evidence>
<organism evidence="10 11">
    <name type="scientific">Paracidovorax valerianellae</name>
    <dbReference type="NCBI Taxonomy" id="187868"/>
    <lineage>
        <taxon>Bacteria</taxon>
        <taxon>Pseudomonadati</taxon>
        <taxon>Pseudomonadota</taxon>
        <taxon>Betaproteobacteria</taxon>
        <taxon>Burkholderiales</taxon>
        <taxon>Comamonadaceae</taxon>
        <taxon>Paracidovorax</taxon>
    </lineage>
</organism>
<comment type="subcellular location">
    <subcellularLocation>
        <location evidence="1 7">Periplasm</location>
    </subcellularLocation>
</comment>
<comment type="similarity">
    <text evidence="2 7">Belongs to the thioredoxin family. DsbC subfamily.</text>
</comment>
<evidence type="ECO:0000256" key="1">
    <source>
        <dbReference type="ARBA" id="ARBA00004418"/>
    </source>
</evidence>
<evidence type="ECO:0000259" key="8">
    <source>
        <dbReference type="Pfam" id="PF10411"/>
    </source>
</evidence>
<dbReference type="Pfam" id="PF10411">
    <property type="entry name" value="DsbC_N"/>
    <property type="match status" value="1"/>
</dbReference>
<dbReference type="SUPFAM" id="SSF52833">
    <property type="entry name" value="Thioredoxin-like"/>
    <property type="match status" value="1"/>
</dbReference>
<dbReference type="SUPFAM" id="SSF54423">
    <property type="entry name" value="DsbC/DsbG N-terminal domain-like"/>
    <property type="match status" value="1"/>
</dbReference>
<dbReference type="InterPro" id="IPR018950">
    <property type="entry name" value="DiS-bond_isomerase_DsbC/G_N"/>
</dbReference>
<dbReference type="InterPro" id="IPR051470">
    <property type="entry name" value="Thiol:disulfide_interchange"/>
</dbReference>
<keyword evidence="11" id="KW-1185">Reference proteome</keyword>
<feature type="domain" description="Disulphide bond isomerase DsbC/G N-terminal" evidence="8">
    <location>
        <begin position="28"/>
        <end position="96"/>
    </location>
</feature>
<evidence type="ECO:0000256" key="5">
    <source>
        <dbReference type="ARBA" id="ARBA00023157"/>
    </source>
</evidence>
<accession>A0A1G7F6C2</accession>
<dbReference type="PANTHER" id="PTHR35272:SF3">
    <property type="entry name" value="THIOL:DISULFIDE INTERCHANGE PROTEIN DSBC"/>
    <property type="match status" value="1"/>
</dbReference>
<dbReference type="GO" id="GO:0042597">
    <property type="term" value="C:periplasmic space"/>
    <property type="evidence" value="ECO:0007669"/>
    <property type="project" value="UniProtKB-SubCell"/>
</dbReference>
<gene>
    <name evidence="10" type="ORF">SAMN05192589_1278</name>
</gene>
<comment type="function">
    <text evidence="7">Required for disulfide bond formation in some periplasmic proteins. Acts by transferring its disulfide bond to other proteins and is reduced in the process.</text>
</comment>
<dbReference type="STRING" id="187868.SAMN05192589_1278"/>
<dbReference type="Proteomes" id="UP000198781">
    <property type="component" value="Unassembled WGS sequence"/>
</dbReference>